<dbReference type="GO" id="GO:0005344">
    <property type="term" value="F:oxygen carrier activity"/>
    <property type="evidence" value="ECO:0007669"/>
    <property type="project" value="UniProtKB-KW"/>
</dbReference>
<dbReference type="CDD" id="cd12107">
    <property type="entry name" value="Hemerythrin"/>
    <property type="match status" value="1"/>
</dbReference>
<dbReference type="InterPro" id="IPR016131">
    <property type="entry name" value="Haemerythrin_Fe_BS"/>
</dbReference>
<dbReference type="NCBIfam" id="TIGR02481">
    <property type="entry name" value="hemeryth_dom"/>
    <property type="match status" value="1"/>
</dbReference>
<evidence type="ECO:0000256" key="3">
    <source>
        <dbReference type="ARBA" id="ARBA00022723"/>
    </source>
</evidence>
<keyword evidence="2" id="KW-0561">Oxygen transport</keyword>
<dbReference type="Pfam" id="PF01814">
    <property type="entry name" value="Hemerythrin"/>
    <property type="match status" value="1"/>
</dbReference>
<evidence type="ECO:0000256" key="1">
    <source>
        <dbReference type="ARBA" id="ARBA00010587"/>
    </source>
</evidence>
<protein>
    <submittedName>
        <fullName evidence="7">Putative myohemerythrin (MHR)</fullName>
    </submittedName>
    <submittedName>
        <fullName evidence="6">Similar to myohemerythrin (MHR)</fullName>
    </submittedName>
</protein>
<keyword evidence="4" id="KW-0408">Iron</keyword>
<reference evidence="6" key="2">
    <citation type="submission" date="2006-01" db="EMBL/GenBank/DDBJ databases">
        <authorList>
            <person name="Genoscope"/>
        </authorList>
    </citation>
    <scope>NUCLEOTIDE SEQUENCE</scope>
</reference>
<evidence type="ECO:0000259" key="5">
    <source>
        <dbReference type="Pfam" id="PF01814"/>
    </source>
</evidence>
<reference evidence="7 8" key="3">
    <citation type="submission" date="2020-02" db="EMBL/GenBank/DDBJ databases">
        <title>Newly sequenced genome of strain CSTR1 showed variability in Candidatus Kuenenia stuttgartiensis genomes.</title>
        <authorList>
            <person name="Ding C."/>
            <person name="Adrian L."/>
        </authorList>
    </citation>
    <scope>NUCLEOTIDE SEQUENCE [LARGE SCALE GENOMIC DNA]</scope>
    <source>
        <strain evidence="7 8">CSTR1</strain>
    </source>
</reference>
<dbReference type="InterPro" id="IPR050669">
    <property type="entry name" value="Hemerythrin"/>
</dbReference>
<dbReference type="InterPro" id="IPR012312">
    <property type="entry name" value="Hemerythrin-like"/>
</dbReference>
<gene>
    <name evidence="7" type="ORF">KsCSTR_11190</name>
    <name evidence="6" type="ORF">kustd1399</name>
</gene>
<dbReference type="EMBL" id="CT573072">
    <property type="protein sequence ID" value="CAJ72144.1"/>
    <property type="molecule type" value="Genomic_DNA"/>
</dbReference>
<proteinExistence type="inferred from homology"/>
<evidence type="ECO:0000313" key="8">
    <source>
        <dbReference type="Proteomes" id="UP000501926"/>
    </source>
</evidence>
<evidence type="ECO:0000313" key="6">
    <source>
        <dbReference type="EMBL" id="CAJ72144.1"/>
    </source>
</evidence>
<sequence>MFDYSVKIAEFDGHHKQLIGMINDLDDAMRQGKGKIVVGDILKKLINYTGFHFAAEEKIFKQHDYPEYVEHKDKHDKMTAKVLALQNDYNAGKVSLTVEVSKFLTDWLNKHIKETDQRYSEHLNSKGIK</sequence>
<dbReference type="InterPro" id="IPR012827">
    <property type="entry name" value="Hemerythrin_metal-bd"/>
</dbReference>
<dbReference type="AlphaFoldDB" id="Q1PYI2"/>
<keyword evidence="3" id="KW-0479">Metal-binding</keyword>
<dbReference type="RefSeq" id="WP_205713371.1">
    <property type="nucleotide sequence ID" value="NZ_CP049055.1"/>
</dbReference>
<evidence type="ECO:0000313" key="7">
    <source>
        <dbReference type="EMBL" id="QII10498.1"/>
    </source>
</evidence>
<comment type="similarity">
    <text evidence="1">Belongs to the hemerythrin family.</text>
</comment>
<evidence type="ECO:0000256" key="2">
    <source>
        <dbReference type="ARBA" id="ARBA00022621"/>
    </source>
</evidence>
<dbReference type="PANTHER" id="PTHR37164:SF1">
    <property type="entry name" value="BACTERIOHEMERYTHRIN"/>
    <property type="match status" value="1"/>
</dbReference>
<dbReference type="Proteomes" id="UP000501926">
    <property type="component" value="Chromosome"/>
</dbReference>
<name>Q1PYI2_KUEST</name>
<keyword evidence="2" id="KW-0813">Transport</keyword>
<dbReference type="PANTHER" id="PTHR37164">
    <property type="entry name" value="BACTERIOHEMERYTHRIN"/>
    <property type="match status" value="1"/>
</dbReference>
<organism evidence="6">
    <name type="scientific">Kuenenia stuttgartiensis</name>
    <dbReference type="NCBI Taxonomy" id="174633"/>
    <lineage>
        <taxon>Bacteria</taxon>
        <taxon>Pseudomonadati</taxon>
        <taxon>Planctomycetota</taxon>
        <taxon>Candidatus Brocadiia</taxon>
        <taxon>Candidatus Brocadiales</taxon>
        <taxon>Candidatus Brocadiaceae</taxon>
        <taxon>Candidatus Kuenenia</taxon>
    </lineage>
</organism>
<dbReference type="SUPFAM" id="SSF47188">
    <property type="entry name" value="Hemerythrin-like"/>
    <property type="match status" value="1"/>
</dbReference>
<dbReference type="PROSITE" id="PS00550">
    <property type="entry name" value="HEMERYTHRINS"/>
    <property type="match status" value="1"/>
</dbReference>
<dbReference type="NCBIfam" id="NF033749">
    <property type="entry name" value="bact_hemeryth"/>
    <property type="match status" value="1"/>
</dbReference>
<evidence type="ECO:0000256" key="4">
    <source>
        <dbReference type="ARBA" id="ARBA00023004"/>
    </source>
</evidence>
<dbReference type="Gene3D" id="1.20.120.50">
    <property type="entry name" value="Hemerythrin-like"/>
    <property type="match status" value="1"/>
</dbReference>
<dbReference type="GO" id="GO:0046872">
    <property type="term" value="F:metal ion binding"/>
    <property type="evidence" value="ECO:0007669"/>
    <property type="project" value="UniProtKB-KW"/>
</dbReference>
<dbReference type="InterPro" id="IPR035938">
    <property type="entry name" value="Hemerythrin-like_sf"/>
</dbReference>
<accession>Q1PYI2</accession>
<feature type="domain" description="Hemerythrin-like" evidence="5">
    <location>
        <begin position="8"/>
        <end position="119"/>
    </location>
</feature>
<dbReference type="EMBL" id="CP049055">
    <property type="protein sequence ID" value="QII10498.1"/>
    <property type="molecule type" value="Genomic_DNA"/>
</dbReference>
<reference evidence="6" key="1">
    <citation type="journal article" date="2006" name="Nature">
        <title>Deciphering the evolution and metabolism of an anammox bacterium from a community genome.</title>
        <authorList>
            <person name="Strous M."/>
            <person name="Pelletier E."/>
            <person name="Mangenot S."/>
            <person name="Rattei T."/>
            <person name="Lehner A."/>
            <person name="Taylor M.W."/>
            <person name="Horn M."/>
            <person name="Daims H."/>
            <person name="Bartol-Mavel D."/>
            <person name="Wincker P."/>
            <person name="Barbe V."/>
            <person name="Fonknechten N."/>
            <person name="Vallenet D."/>
            <person name="Segurens B."/>
            <person name="Schenowitz-Truong C."/>
            <person name="Medigue C."/>
            <person name="Collingro A."/>
            <person name="Snel B."/>
            <person name="Dutilh B.E."/>
            <person name="OpDenCamp H.J.M."/>
            <person name="vanDerDrift C."/>
            <person name="Cirpus I."/>
            <person name="vanDePas-Schoonen K.T."/>
            <person name="Harhangi H.R."/>
            <person name="vanNiftrik L."/>
            <person name="Schmid M."/>
            <person name="Keltjens J."/>
            <person name="vanDeVossenberg J."/>
            <person name="Kartal B."/>
            <person name="Meier H."/>
            <person name="Frishman D."/>
            <person name="Huynen M.A."/>
            <person name="Mewes H."/>
            <person name="Weissenbach J."/>
            <person name="Jetten M.S.M."/>
            <person name="Wagner M."/>
            <person name="LePaslier D."/>
        </authorList>
    </citation>
    <scope>NUCLEOTIDE SEQUENCE</scope>
</reference>